<dbReference type="Gene3D" id="3.40.50.2300">
    <property type="match status" value="2"/>
</dbReference>
<name>A0A381TNE9_9ZZZZ</name>
<dbReference type="Pfam" id="PF04348">
    <property type="entry name" value="LppC"/>
    <property type="match status" value="1"/>
</dbReference>
<evidence type="ECO:0008006" key="4">
    <source>
        <dbReference type="Google" id="ProtNLM"/>
    </source>
</evidence>
<dbReference type="PANTHER" id="PTHR38038">
    <property type="entry name" value="PENICILLIN-BINDING PROTEIN ACTIVATOR LPOA"/>
    <property type="match status" value="1"/>
</dbReference>
<dbReference type="SUPFAM" id="SSF53822">
    <property type="entry name" value="Periplasmic binding protein-like I"/>
    <property type="match status" value="1"/>
</dbReference>
<organism evidence="3">
    <name type="scientific">marine metagenome</name>
    <dbReference type="NCBI Taxonomy" id="408172"/>
    <lineage>
        <taxon>unclassified sequences</taxon>
        <taxon>metagenomes</taxon>
        <taxon>ecological metagenomes</taxon>
    </lineage>
</organism>
<feature type="region of interest" description="Disordered" evidence="2">
    <location>
        <begin position="1"/>
        <end position="24"/>
    </location>
</feature>
<protein>
    <recommendedName>
        <fullName evidence="4">Leucine-binding protein domain-containing protein</fullName>
    </recommendedName>
</protein>
<dbReference type="PANTHER" id="PTHR38038:SF1">
    <property type="entry name" value="PENICILLIN-BINDING PROTEIN ACTIVATOR LPOA"/>
    <property type="match status" value="1"/>
</dbReference>
<dbReference type="EMBL" id="UINC01004890">
    <property type="protein sequence ID" value="SVA17590.1"/>
    <property type="molecule type" value="Genomic_DNA"/>
</dbReference>
<dbReference type="GO" id="GO:0030234">
    <property type="term" value="F:enzyme regulator activity"/>
    <property type="evidence" value="ECO:0007669"/>
    <property type="project" value="TreeGrafter"/>
</dbReference>
<proteinExistence type="predicted"/>
<dbReference type="InterPro" id="IPR028082">
    <property type="entry name" value="Peripla_BP_I"/>
</dbReference>
<keyword evidence="1" id="KW-0472">Membrane</keyword>
<dbReference type="InterPro" id="IPR007443">
    <property type="entry name" value="LpoA"/>
</dbReference>
<feature type="non-terminal residue" evidence="3">
    <location>
        <position position="1"/>
    </location>
</feature>
<accession>A0A381TNE9</accession>
<reference evidence="3" key="1">
    <citation type="submission" date="2018-05" db="EMBL/GenBank/DDBJ databases">
        <authorList>
            <person name="Lanie J.A."/>
            <person name="Ng W.-L."/>
            <person name="Kazmierczak K.M."/>
            <person name="Andrzejewski T.M."/>
            <person name="Davidsen T.M."/>
            <person name="Wayne K.J."/>
            <person name="Tettelin H."/>
            <person name="Glass J.I."/>
            <person name="Rusch D."/>
            <person name="Podicherti R."/>
            <person name="Tsui H.-C.T."/>
            <person name="Winkler M.E."/>
        </authorList>
    </citation>
    <scope>NUCLEOTIDE SEQUENCE</scope>
</reference>
<dbReference type="GO" id="GO:0009252">
    <property type="term" value="P:peptidoglycan biosynthetic process"/>
    <property type="evidence" value="ECO:0007669"/>
    <property type="project" value="TreeGrafter"/>
</dbReference>
<gene>
    <name evidence="3" type="ORF">METZ01_LOCUS70444</name>
</gene>
<dbReference type="CDD" id="cd06339">
    <property type="entry name" value="PBP1_YraM_LppC_lipoprotein-like"/>
    <property type="match status" value="1"/>
</dbReference>
<evidence type="ECO:0000256" key="1">
    <source>
        <dbReference type="ARBA" id="ARBA00023136"/>
    </source>
</evidence>
<evidence type="ECO:0000256" key="2">
    <source>
        <dbReference type="SAM" id="MobiDB-lite"/>
    </source>
</evidence>
<sequence>VPNKSANNQDGGRDTTGNLITEAQPRQEIYPDRIALLLPLSSQQRVSAQAVLDGFLAAHLGNPNAIESQIKIYDTGLIDAEKAYAQSVTDGADFIVGPLLKPSVETIERKAGFLPILALNFTQSNQPPPTGFFQFTLAPEDEAAEIARHAIKKGAATAIAMVPADDWGIRLLSSFQSEFEELGGKLLQFRTYGAETKDFSANITELLNLTNSDQRHRRLTANLRVPVEFEPRRRQDVDTIFVAALPSAGRMLAPQFRFHFAGDIPTYATSDVYVPGKNEGNGDLNGILVTETPWVLAPHPDTEKLKAELKRYWPDQAPSLARLHSLGFDAHRLIPLLYKQSEQFTSISGLSGNLILEADGRIRRSLPMGQFRNGDLVLLGTDALP</sequence>
<feature type="compositionally biased region" description="Polar residues" evidence="2">
    <location>
        <begin position="1"/>
        <end position="21"/>
    </location>
</feature>
<evidence type="ECO:0000313" key="3">
    <source>
        <dbReference type="EMBL" id="SVA17590.1"/>
    </source>
</evidence>
<dbReference type="GO" id="GO:0031241">
    <property type="term" value="C:periplasmic side of cell outer membrane"/>
    <property type="evidence" value="ECO:0007669"/>
    <property type="project" value="TreeGrafter"/>
</dbReference>
<dbReference type="AlphaFoldDB" id="A0A381TNE9"/>